<reference evidence="6" key="1">
    <citation type="submission" date="2016-03" db="EMBL/GenBank/DDBJ databases">
        <authorList>
            <person name="Devillers Hugo."/>
        </authorList>
    </citation>
    <scope>NUCLEOTIDE SEQUENCE [LARGE SCALE GENOMIC DNA]</scope>
</reference>
<dbReference type="InterPro" id="IPR020471">
    <property type="entry name" value="AKR"/>
</dbReference>
<dbReference type="EMBL" id="LT598447">
    <property type="protein sequence ID" value="SCV06109.1"/>
    <property type="molecule type" value="Genomic_DNA"/>
</dbReference>
<evidence type="ECO:0000256" key="1">
    <source>
        <dbReference type="ARBA" id="ARBA00023002"/>
    </source>
</evidence>
<feature type="binding site" evidence="2">
    <location>
        <position position="112"/>
    </location>
    <ligand>
        <name>substrate</name>
    </ligand>
</feature>
<dbReference type="Pfam" id="PF00248">
    <property type="entry name" value="Aldo_ket_red"/>
    <property type="match status" value="2"/>
</dbReference>
<evidence type="ECO:0000256" key="3">
    <source>
        <dbReference type="PIRSR" id="PIRSR000097-3"/>
    </source>
</evidence>
<dbReference type="PRINTS" id="PR00069">
    <property type="entry name" value="ALDKETRDTASE"/>
</dbReference>
<keyword evidence="1" id="KW-0560">Oxidoreductase</keyword>
<dbReference type="AlphaFoldDB" id="A0A1G4KNP7"/>
<keyword evidence="6" id="KW-1185">Reference proteome</keyword>
<organism evidence="5 6">
    <name type="scientific">Lachancea nothofagi CBS 11611</name>
    <dbReference type="NCBI Taxonomy" id="1266666"/>
    <lineage>
        <taxon>Eukaryota</taxon>
        <taxon>Fungi</taxon>
        <taxon>Dikarya</taxon>
        <taxon>Ascomycota</taxon>
        <taxon>Saccharomycotina</taxon>
        <taxon>Saccharomycetes</taxon>
        <taxon>Saccharomycetales</taxon>
        <taxon>Saccharomycetaceae</taxon>
        <taxon>Lachancea</taxon>
    </lineage>
</organism>
<evidence type="ECO:0000259" key="4">
    <source>
        <dbReference type="Pfam" id="PF00248"/>
    </source>
</evidence>
<dbReference type="Proteomes" id="UP000189911">
    <property type="component" value="Chromosome H"/>
</dbReference>
<name>A0A1G4KNP7_9SACH</name>
<dbReference type="PANTHER" id="PTHR11732">
    <property type="entry name" value="ALDO/KETO REDUCTASE"/>
    <property type="match status" value="1"/>
</dbReference>
<evidence type="ECO:0000313" key="6">
    <source>
        <dbReference type="Proteomes" id="UP000189911"/>
    </source>
</evidence>
<evidence type="ECO:0000256" key="2">
    <source>
        <dbReference type="PIRSR" id="PIRSR000097-2"/>
    </source>
</evidence>
<feature type="site" description="Lowers pKa of active site Tyr" evidence="3">
    <location>
        <position position="81"/>
    </location>
</feature>
<dbReference type="OrthoDB" id="416253at2759"/>
<dbReference type="InterPro" id="IPR023210">
    <property type="entry name" value="NADP_OxRdtase_dom"/>
</dbReference>
<protein>
    <submittedName>
        <fullName evidence="5">LANO_0H22298g1_1</fullName>
    </submittedName>
</protein>
<evidence type="ECO:0000313" key="5">
    <source>
        <dbReference type="EMBL" id="SCV06109.1"/>
    </source>
</evidence>
<accession>A0A1G4KNP7</accession>
<dbReference type="GO" id="GO:0016616">
    <property type="term" value="F:oxidoreductase activity, acting on the CH-OH group of donors, NAD or NADP as acceptor"/>
    <property type="evidence" value="ECO:0007669"/>
    <property type="project" value="UniProtKB-ARBA"/>
</dbReference>
<feature type="domain" description="NADP-dependent oxidoreductase" evidence="4">
    <location>
        <begin position="233"/>
        <end position="290"/>
    </location>
</feature>
<dbReference type="InterPro" id="IPR018170">
    <property type="entry name" value="Aldo/ket_reductase_CS"/>
</dbReference>
<dbReference type="PIRSF" id="PIRSF000097">
    <property type="entry name" value="AKR"/>
    <property type="match status" value="1"/>
</dbReference>
<gene>
    <name evidence="5" type="ORF">LANO_0H22298G</name>
</gene>
<dbReference type="InterPro" id="IPR036812">
    <property type="entry name" value="NAD(P)_OxRdtase_dom_sf"/>
</dbReference>
<sequence length="308" mass="34836">MSAVLKRCTATATLNTGARIPLLGLGTWRSSKDNGYKAVLKAIEAGYRHIDSAAVCMNEQVIGRAIRDSQVPREELFVTTKLWSTQHRNPAGALEQSLQRLGLDYVDLFMMHWPLAFKTDRLKTKNVMIIPMDADKKPDVDTEWDHVKTWELMQQLPARGTTKAIGVSNCSIAHLQKILDSPENKIVPATNQIEAHPFLPQDEMLNFCRGKGILMEGYSPLGSDGAPFIDEPVIREIAKRYHVEPAQVLINWGLKRGYAVLPKSKTPERIVSNLQQFELSNEDFNRIHELAQERGPKRTHNPPWFSFD</sequence>
<dbReference type="Gene3D" id="3.20.20.100">
    <property type="entry name" value="NADP-dependent oxidoreductase domain"/>
    <property type="match status" value="1"/>
</dbReference>
<proteinExistence type="predicted"/>
<dbReference type="FunFam" id="3.20.20.100:FF:000002">
    <property type="entry name" value="2,5-diketo-D-gluconic acid reductase A"/>
    <property type="match status" value="1"/>
</dbReference>
<dbReference type="SUPFAM" id="SSF51430">
    <property type="entry name" value="NAD(P)-linked oxidoreductase"/>
    <property type="match status" value="1"/>
</dbReference>
<dbReference type="PROSITE" id="PS00798">
    <property type="entry name" value="ALDOKETO_REDUCTASE_1"/>
    <property type="match status" value="1"/>
</dbReference>
<feature type="domain" description="NADP-dependent oxidoreductase" evidence="4">
    <location>
        <begin position="23"/>
        <end position="223"/>
    </location>
</feature>